<dbReference type="PANTHER" id="PTHR39441">
    <property type="entry name" value="DUF2252 DOMAIN-CONTAINING PROTEIN"/>
    <property type="match status" value="1"/>
</dbReference>
<evidence type="ECO:0000313" key="1">
    <source>
        <dbReference type="EMBL" id="MEE3718918.1"/>
    </source>
</evidence>
<gene>
    <name evidence="1" type="ORF">V2H45_19420</name>
</gene>
<reference evidence="1" key="1">
    <citation type="submission" date="2024-01" db="EMBL/GenBank/DDBJ databases">
        <title>Bank of Algae and Cyanobacteria of the Azores (BACA) strain genomes.</title>
        <authorList>
            <person name="Luz R."/>
            <person name="Cordeiro R."/>
            <person name="Fonseca A."/>
            <person name="Goncalves V."/>
        </authorList>
    </citation>
    <scope>NUCLEOTIDE SEQUENCE</scope>
    <source>
        <strain evidence="1">BACA0141</strain>
    </source>
</reference>
<dbReference type="Pfam" id="PF10009">
    <property type="entry name" value="DUF2252"/>
    <property type="match status" value="1"/>
</dbReference>
<protein>
    <submittedName>
        <fullName evidence="1">DUF2252 domain-containing protein</fullName>
    </submittedName>
</protein>
<sequence length="418" mass="47969">MAKRNICDRIQSFNLSQNRDRILLAQKYEAMRSNAFVFLRGTCHLFYQDLPVKSWFKKAPLVWICGDLHIENFGSYKSDRRNLYFDINDFDEAILAPCTWEVSRFLTSIFVAASSVNIREQDAELLCQQFLAAYTKALATGKAYWVGKDTAEGMIASLLERKNQEKRIDLLEKRTEIIKGERKIKNDPKRSLPVSTKQCQKIEKWMKEFASQQADPPFFKLLDVAQRIAGTGSLGIERYILLVEGKGSPDRNYLLDLKASVSSSLQPYAAWEQPTWETEAERVVGVQTRMQAVPIAFLHAVAIDGKSYVLRELQSTQSPTDRLKLEKWDDKLKEVGELMESLGQTVAWAQLRSSGRQYSAIADQLIDFAGIDKWRDALLTYAKEYSHQVQADWQEFKKGSDRLLQELHASETLDSKRK</sequence>
<organism evidence="1 2">
    <name type="scientific">Tumidithrix elongata BACA0141</name>
    <dbReference type="NCBI Taxonomy" id="2716417"/>
    <lineage>
        <taxon>Bacteria</taxon>
        <taxon>Bacillati</taxon>
        <taxon>Cyanobacteriota</taxon>
        <taxon>Cyanophyceae</taxon>
        <taxon>Pseudanabaenales</taxon>
        <taxon>Pseudanabaenaceae</taxon>
        <taxon>Tumidithrix</taxon>
        <taxon>Tumidithrix elongata</taxon>
    </lineage>
</organism>
<evidence type="ECO:0000313" key="2">
    <source>
        <dbReference type="Proteomes" id="UP001333818"/>
    </source>
</evidence>
<proteinExistence type="predicted"/>
<comment type="caution">
    <text evidence="1">The sequence shown here is derived from an EMBL/GenBank/DDBJ whole genome shotgun (WGS) entry which is preliminary data.</text>
</comment>
<dbReference type="Proteomes" id="UP001333818">
    <property type="component" value="Unassembled WGS sequence"/>
</dbReference>
<dbReference type="InterPro" id="IPR018721">
    <property type="entry name" value="DUF2252"/>
</dbReference>
<dbReference type="AlphaFoldDB" id="A0AAW9Q7K2"/>
<accession>A0AAW9Q7K2</accession>
<name>A0AAW9Q7K2_9CYAN</name>
<keyword evidence="2" id="KW-1185">Reference proteome</keyword>
<dbReference type="PANTHER" id="PTHR39441:SF1">
    <property type="entry name" value="DUF2252 DOMAIN-CONTAINING PROTEIN"/>
    <property type="match status" value="1"/>
</dbReference>
<dbReference type="EMBL" id="JAZBJZ010000100">
    <property type="protein sequence ID" value="MEE3718918.1"/>
    <property type="molecule type" value="Genomic_DNA"/>
</dbReference>
<dbReference type="RefSeq" id="WP_330485354.1">
    <property type="nucleotide sequence ID" value="NZ_JAZBJZ010000100.1"/>
</dbReference>